<proteinExistence type="predicted"/>
<dbReference type="Proteomes" id="UP000077051">
    <property type="component" value="Unassembled WGS sequence"/>
</dbReference>
<dbReference type="VEuPathDB" id="FungiDB:MUCCIDRAFT_107276"/>
<dbReference type="OrthoDB" id="2285917at2759"/>
<evidence type="ECO:0000256" key="1">
    <source>
        <dbReference type="SAM" id="MobiDB-lite"/>
    </source>
</evidence>
<keyword evidence="3" id="KW-1185">Reference proteome</keyword>
<dbReference type="AlphaFoldDB" id="A0A162TS73"/>
<feature type="region of interest" description="Disordered" evidence="1">
    <location>
        <begin position="84"/>
        <end position="113"/>
    </location>
</feature>
<sequence length="176" mass="20256">MGLEHRDDQTVQMIYDIARNALRNEIRGEETTQNALIDMCRNNEEQYRRIIQAAENSGNLEIITTYARDGIVYNKTFVNRFTQPLQSTMPEPPSLTLSGEPSSSITGQSPNPLREIASSRLSDMGYAKQYYNDYMKDHNRIKWTDCYNDGLKLGFFKSYKNATSLKNTYNAQKDTN</sequence>
<feature type="compositionally biased region" description="Polar residues" evidence="1">
    <location>
        <begin position="84"/>
        <end position="111"/>
    </location>
</feature>
<comment type="caution">
    <text evidence="2">The sequence shown here is derived from an EMBL/GenBank/DDBJ whole genome shotgun (WGS) entry which is preliminary data.</text>
</comment>
<accession>A0A162TS73</accession>
<dbReference type="EMBL" id="AMYB01000002">
    <property type="protein sequence ID" value="OAD06692.1"/>
    <property type="molecule type" value="Genomic_DNA"/>
</dbReference>
<protein>
    <submittedName>
        <fullName evidence="2">Uncharacterized protein</fullName>
    </submittedName>
</protein>
<name>A0A162TS73_MUCCL</name>
<evidence type="ECO:0000313" key="3">
    <source>
        <dbReference type="Proteomes" id="UP000077051"/>
    </source>
</evidence>
<organism evidence="2 3">
    <name type="scientific">Mucor lusitanicus CBS 277.49</name>
    <dbReference type="NCBI Taxonomy" id="747725"/>
    <lineage>
        <taxon>Eukaryota</taxon>
        <taxon>Fungi</taxon>
        <taxon>Fungi incertae sedis</taxon>
        <taxon>Mucoromycota</taxon>
        <taxon>Mucoromycotina</taxon>
        <taxon>Mucoromycetes</taxon>
        <taxon>Mucorales</taxon>
        <taxon>Mucorineae</taxon>
        <taxon>Mucoraceae</taxon>
        <taxon>Mucor</taxon>
    </lineage>
</organism>
<reference evidence="2 3" key="1">
    <citation type="submission" date="2015-06" db="EMBL/GenBank/DDBJ databases">
        <title>Expansion of signal transduction pathways in fungi by whole-genome duplication.</title>
        <authorList>
            <consortium name="DOE Joint Genome Institute"/>
            <person name="Corrochano L.M."/>
            <person name="Kuo A."/>
            <person name="Marcet-Houben M."/>
            <person name="Polaino S."/>
            <person name="Salamov A."/>
            <person name="Villalobos J.M."/>
            <person name="Alvarez M.I."/>
            <person name="Avalos J."/>
            <person name="Benito E.P."/>
            <person name="Benoit I."/>
            <person name="Burger G."/>
            <person name="Camino L.P."/>
            <person name="Canovas D."/>
            <person name="Cerda-Olmedo E."/>
            <person name="Cheng J.-F."/>
            <person name="Dominguez A."/>
            <person name="Elias M."/>
            <person name="Eslava A.P."/>
            <person name="Glaser F."/>
            <person name="Grimwood J."/>
            <person name="Gutierrez G."/>
            <person name="Heitman J."/>
            <person name="Henrissat B."/>
            <person name="Iturriaga E.A."/>
            <person name="Lang B.F."/>
            <person name="Lavin J.L."/>
            <person name="Lee S."/>
            <person name="Li W."/>
            <person name="Lindquist E."/>
            <person name="Lopez-Garcia S."/>
            <person name="Luque E.M."/>
            <person name="Marcos A.T."/>
            <person name="Martin J."/>
            <person name="Mccluskey K."/>
            <person name="Medina H.R."/>
            <person name="Miralles-Duran A."/>
            <person name="Miyazaki A."/>
            <person name="Munoz-Torres E."/>
            <person name="Oguiza J.A."/>
            <person name="Ohm R."/>
            <person name="Olmedo M."/>
            <person name="Orejas M."/>
            <person name="Ortiz-Castellanos L."/>
            <person name="Pisabarro A.G."/>
            <person name="Rodriguez-Romero J."/>
            <person name="Ruiz-Herrera J."/>
            <person name="Ruiz-Vazquez R."/>
            <person name="Sanz C."/>
            <person name="Schackwitz W."/>
            <person name="Schmutz J."/>
            <person name="Shahriari M."/>
            <person name="Shelest E."/>
            <person name="Silva-Franco F."/>
            <person name="Soanes D."/>
            <person name="Syed K."/>
            <person name="Tagua V.G."/>
            <person name="Talbot N.J."/>
            <person name="Thon M."/>
            <person name="De Vries R.P."/>
            <person name="Wiebenga A."/>
            <person name="Yadav J.S."/>
            <person name="Braun E.L."/>
            <person name="Baker S."/>
            <person name="Garre V."/>
            <person name="Horwitz B."/>
            <person name="Torres-Martinez S."/>
            <person name="Idnurm A."/>
            <person name="Herrera-Estrella A."/>
            <person name="Gabaldon T."/>
            <person name="Grigoriev I.V."/>
        </authorList>
    </citation>
    <scope>NUCLEOTIDE SEQUENCE [LARGE SCALE GENOMIC DNA]</scope>
    <source>
        <strain evidence="2 3">CBS 277.49</strain>
    </source>
</reference>
<gene>
    <name evidence="2" type="ORF">MUCCIDRAFT_107276</name>
</gene>
<evidence type="ECO:0000313" key="2">
    <source>
        <dbReference type="EMBL" id="OAD06692.1"/>
    </source>
</evidence>